<evidence type="ECO:0000313" key="2">
    <source>
        <dbReference type="EMBL" id="OAJ66661.1"/>
    </source>
</evidence>
<comment type="caution">
    <text evidence="2">The sequence shown here is derived from an EMBL/GenBank/DDBJ whole genome shotgun (WGS) entry which is preliminary data.</text>
</comment>
<dbReference type="Proteomes" id="UP000077786">
    <property type="component" value="Unassembled WGS sequence"/>
</dbReference>
<dbReference type="PATRIC" id="fig|38307.3.peg.2916"/>
<protein>
    <submittedName>
        <fullName evidence="2">Uncharacterized protein</fullName>
    </submittedName>
</protein>
<dbReference type="EMBL" id="LUTU01000014">
    <property type="protein sequence ID" value="OAJ66661.1"/>
    <property type="molecule type" value="Genomic_DNA"/>
</dbReference>
<feature type="transmembrane region" description="Helical" evidence="1">
    <location>
        <begin position="102"/>
        <end position="122"/>
    </location>
</feature>
<evidence type="ECO:0000256" key="1">
    <source>
        <dbReference type="SAM" id="Phobius"/>
    </source>
</evidence>
<proteinExistence type="predicted"/>
<keyword evidence="1" id="KW-0472">Membrane</keyword>
<feature type="transmembrane region" description="Helical" evidence="1">
    <location>
        <begin position="26"/>
        <end position="48"/>
    </location>
</feature>
<gene>
    <name evidence="2" type="ORF">A0123_02794</name>
</gene>
<name>A0A1B6VHG1_9PROT</name>
<dbReference type="AlphaFoldDB" id="A0A1B6VHG1"/>
<dbReference type="RefSeq" id="WP_157091236.1">
    <property type="nucleotide sequence ID" value="NZ_LUTU01000014.1"/>
</dbReference>
<organism evidence="2 3">
    <name type="scientific">Gluconobacter cerinus</name>
    <dbReference type="NCBI Taxonomy" id="38307"/>
    <lineage>
        <taxon>Bacteria</taxon>
        <taxon>Pseudomonadati</taxon>
        <taxon>Pseudomonadota</taxon>
        <taxon>Alphaproteobacteria</taxon>
        <taxon>Acetobacterales</taxon>
        <taxon>Acetobacteraceae</taxon>
        <taxon>Gluconobacter</taxon>
    </lineage>
</organism>
<feature type="transmembrane region" description="Helical" evidence="1">
    <location>
        <begin position="60"/>
        <end position="82"/>
    </location>
</feature>
<evidence type="ECO:0000313" key="3">
    <source>
        <dbReference type="Proteomes" id="UP000077786"/>
    </source>
</evidence>
<sequence>MIEQFNKNEVYNNKNVEAETVLKHRLFGMVLGLFLAHAYVALALYYTYIDDKNHFHTSWMALFGCFVSSMIFLYHIGISKAISEKENGIYGRYFAPFMSSSLWGFVLVAITVITIIQAQAWFAPYEYLAWPLAFASIFVGYFIGPAMDRFFGFILKSLRK</sequence>
<feature type="transmembrane region" description="Helical" evidence="1">
    <location>
        <begin position="128"/>
        <end position="151"/>
    </location>
</feature>
<dbReference type="OrthoDB" id="7275540at2"/>
<reference evidence="2 3" key="1">
    <citation type="submission" date="2016-03" db="EMBL/GenBank/DDBJ databases">
        <title>Draft genome sequence of Gluconobacter cerinus strain CECT 9110.</title>
        <authorList>
            <person name="Sainz F."/>
            <person name="Mas A."/>
            <person name="Torija M.J."/>
        </authorList>
    </citation>
    <scope>NUCLEOTIDE SEQUENCE [LARGE SCALE GENOMIC DNA]</scope>
    <source>
        <strain evidence="2 3">CECT 9110</strain>
    </source>
</reference>
<accession>A0A1B6VHG1</accession>
<keyword evidence="1" id="KW-1133">Transmembrane helix</keyword>
<keyword evidence="1" id="KW-0812">Transmembrane</keyword>